<dbReference type="InterPro" id="IPR037516">
    <property type="entry name" value="Tripartite_DENN"/>
</dbReference>
<dbReference type="PANTHER" id="PTHR12296:SF30">
    <property type="entry name" value="DENN DOMAIN-CONTAINING PROTEIN CRAG"/>
    <property type="match status" value="1"/>
</dbReference>
<dbReference type="InterPro" id="IPR023341">
    <property type="entry name" value="MABP"/>
</dbReference>
<feature type="region of interest" description="Disordered" evidence="2">
    <location>
        <begin position="1032"/>
        <end position="1060"/>
    </location>
</feature>
<sequence length="1501" mass="169032">MGENRKLLEYFVIAGLEEGAEDFGPSAQECGCRNSVPLAPVTDICVIFPGLGETVPEGFECIESTPLGYPADLNHGSLRTPSVFLCFRRGYHKPPLVDIGVLDEGRGEKPMLDSNPVLTTPFGRPANVNNASQGVFLTYRRAQPNSAPSQLVVTHICVILTNKGESPPHTYYKISKNLNKGMVGSDVFVCYKKSQGISKRLAYKPAVLDCFPSAENFSLAQNIPMFCLPMGALIECWPAKCQPPDKSFSTFVLTDQDGSKFYGASVTFYEQYEGKLTDEQLEKLDIGAGMCEGSRGAVEDTSNTNDPAEKIAFYTNISICIISRYPFFNPFKRFLFHLHRMSVSGSYSVPVERYISHLMFEVSFPSVRCPRVLVQLGNETVSLENHDDSQLPLSGAAIFDTLKCLGPDNLMYLMLLALLEQKVLIHSLRPWLLTAVAESVCALMFPFHWQCPYIPQCPLSLAGVLHAPLPFIAGVDSRYFDLYEDPPSDVTCFDLDTSTISSSTVRQTVKLSLFPKKEYRQLRSSLEKLHRRLYQEEFTVIAMRKNMDFMPIDVDYQIQRKKRMLEVSVQDAFLRFMASLMRGYTSHLRPIRSAPRAIDATDTGSLFDLGGFLRSRDKSSAEFFKRFSETQSFNRFIEERSFISDKNAYNAFFDTCIAKVDLDAERAVETPLLDVEISSSCQTEFTPPPEPLLDCNGKELSFTYGHFPQKLKRDLFQFDELKLNNRQSGEMPIDERTDRFRNSLIRTKQESRCAIEAAASNMRAVALSWPKTLLFYGYSLWFLLLPSLLHLASSKVKMLRLALHVLNRLEESGVVPLDQTCYRTVIFLCGEYGQPMLAVRVLQAMQRCNLEANAVTYGLYHQAVLKAKWPPMNRQQAVKAWIRLSSLLRGVTYFRYNLVLCSQRRLSMQISDTMSSVGSKSEKNQQNVSEEPMQHDVTSHATNDASTRDTEATMNNGNAELDSMKPATAVFLDSIDAADTSDVVRPNADGPDDNDVLEDPLGAFRITTDKTNKNIKAPPKLMSPSRAKFIKEHSESPFSHSEQTDETLEPNAQNLKPGSWLRGLTNSPIVSRLMRSHTTGNFDTTEDQNAALTISPSLSSLVSQMKKHAIKGYDGVVQSSNLSSRLRSGVSSFVNEVRNLNRSYGRASTGSTGSCTHEDQDDILQDLDVMDPAFQLDSGMPSSLLPSEWWISDQLESLVSSSSNFIDITLGSPSVCPSCKMIIYDEDLMAGWTPDESNLNTTCPYCQYLFVPSLTVKIRSRKFPTATSWYFPSRTIPAKKNDHTTDLDLSSSSDDQLSVPFISPLVLRRELESLLSENHLSMTDPSLKQSHPIIFWNLLYYTRRLSLPSHLPSWLGCNVHVRCVYDVPEMHTSYSPLYFANPSHQDDRIMPSDDRMLGIWRHVIDSLQQSSILRALKVLITENIRNSSGRPAPHFPLFRDIQFVALDRFGSAVDRDQLDQQYKIDFERLPPRIISMLPFQDRPPSIESRACRKIFMPLDLI</sequence>
<proteinExistence type="predicted"/>
<reference evidence="5 6" key="1">
    <citation type="submission" date="2024-08" db="EMBL/GenBank/DDBJ databases">
        <title>Gnathostoma spinigerum genome.</title>
        <authorList>
            <person name="Gonzalez-Bertolin B."/>
            <person name="Monzon S."/>
            <person name="Zaballos A."/>
            <person name="Jimenez P."/>
            <person name="Dekumyoy P."/>
            <person name="Varona S."/>
            <person name="Cuesta I."/>
            <person name="Sumanam S."/>
            <person name="Adisakwattana P."/>
            <person name="Gasser R.B."/>
            <person name="Hernandez-Gonzalez A."/>
            <person name="Young N.D."/>
            <person name="Perteguer M.J."/>
        </authorList>
    </citation>
    <scope>NUCLEOTIDE SEQUENCE [LARGE SCALE GENOMIC DNA]</scope>
    <source>
        <strain evidence="5">AL3</strain>
        <tissue evidence="5">Liver</tissue>
    </source>
</reference>
<evidence type="ECO:0000256" key="1">
    <source>
        <dbReference type="ARBA" id="ARBA00022658"/>
    </source>
</evidence>
<dbReference type="InterPro" id="IPR051696">
    <property type="entry name" value="DENN_Domain_GEFs"/>
</dbReference>
<evidence type="ECO:0000256" key="2">
    <source>
        <dbReference type="SAM" id="MobiDB-lite"/>
    </source>
</evidence>
<evidence type="ECO:0000259" key="3">
    <source>
        <dbReference type="PROSITE" id="PS50211"/>
    </source>
</evidence>
<dbReference type="InterPro" id="IPR005112">
    <property type="entry name" value="dDENN_dom"/>
</dbReference>
<dbReference type="InterPro" id="IPR005113">
    <property type="entry name" value="uDENN_dom"/>
</dbReference>
<keyword evidence="6" id="KW-1185">Reference proteome</keyword>
<dbReference type="GO" id="GO:0005737">
    <property type="term" value="C:cytoplasm"/>
    <property type="evidence" value="ECO:0007669"/>
    <property type="project" value="UniProtKB-ARBA"/>
</dbReference>
<dbReference type="Gene3D" id="3.40.50.11500">
    <property type="match status" value="1"/>
</dbReference>
<name>A0ABD6EK57_9BILA</name>
<dbReference type="InterPro" id="IPR001194">
    <property type="entry name" value="cDENN_dom"/>
</dbReference>
<dbReference type="PROSITE" id="PS51498">
    <property type="entry name" value="MABP"/>
    <property type="match status" value="1"/>
</dbReference>
<dbReference type="GO" id="GO:0005085">
    <property type="term" value="F:guanyl-nucleotide exchange factor activity"/>
    <property type="evidence" value="ECO:0007669"/>
    <property type="project" value="UniProtKB-KW"/>
</dbReference>
<comment type="caution">
    <text evidence="5">The sequence shown here is derived from an EMBL/GenBank/DDBJ whole genome shotgun (WGS) entry which is preliminary data.</text>
</comment>
<dbReference type="SMART" id="SM00800">
    <property type="entry name" value="uDENN"/>
    <property type="match status" value="1"/>
</dbReference>
<gene>
    <name evidence="5" type="ORF">AB6A40_003796</name>
</gene>
<dbReference type="InterPro" id="IPR043153">
    <property type="entry name" value="DENN_C"/>
</dbReference>
<dbReference type="Pfam" id="PF03455">
    <property type="entry name" value="dDENN"/>
    <property type="match status" value="1"/>
</dbReference>
<feature type="region of interest" description="Disordered" evidence="2">
    <location>
        <begin position="913"/>
        <end position="952"/>
    </location>
</feature>
<accession>A0ABD6EK57</accession>
<feature type="compositionally biased region" description="Polar residues" evidence="2">
    <location>
        <begin position="913"/>
        <end position="929"/>
    </location>
</feature>
<evidence type="ECO:0000259" key="4">
    <source>
        <dbReference type="PROSITE" id="PS51498"/>
    </source>
</evidence>
<feature type="domain" description="UDENN" evidence="3">
    <location>
        <begin position="187"/>
        <end position="648"/>
    </location>
</feature>
<dbReference type="Pfam" id="PF02141">
    <property type="entry name" value="DENN"/>
    <property type="match status" value="1"/>
</dbReference>
<organism evidence="5 6">
    <name type="scientific">Gnathostoma spinigerum</name>
    <dbReference type="NCBI Taxonomy" id="75299"/>
    <lineage>
        <taxon>Eukaryota</taxon>
        <taxon>Metazoa</taxon>
        <taxon>Ecdysozoa</taxon>
        <taxon>Nematoda</taxon>
        <taxon>Chromadorea</taxon>
        <taxon>Rhabditida</taxon>
        <taxon>Spirurina</taxon>
        <taxon>Gnathostomatomorpha</taxon>
        <taxon>Gnathostomatoidea</taxon>
        <taxon>Gnathostomatidae</taxon>
        <taxon>Gnathostoma</taxon>
    </lineage>
</organism>
<dbReference type="PANTHER" id="PTHR12296">
    <property type="entry name" value="DENN DOMAIN-CONTAINING PROTEIN 4"/>
    <property type="match status" value="1"/>
</dbReference>
<feature type="domain" description="MABP" evidence="4">
    <location>
        <begin position="38"/>
        <end position="195"/>
    </location>
</feature>
<dbReference type="Gene3D" id="1.25.40.10">
    <property type="entry name" value="Tetratricopeptide repeat domain"/>
    <property type="match status" value="1"/>
</dbReference>
<dbReference type="Gene3D" id="2.100.10.50">
    <property type="match status" value="1"/>
</dbReference>
<protein>
    <submittedName>
        <fullName evidence="5">Uncharacterized protein</fullName>
    </submittedName>
</protein>
<dbReference type="EMBL" id="JBGFUD010002051">
    <property type="protein sequence ID" value="MFH4977087.1"/>
    <property type="molecule type" value="Genomic_DNA"/>
</dbReference>
<dbReference type="Proteomes" id="UP001608902">
    <property type="component" value="Unassembled WGS sequence"/>
</dbReference>
<evidence type="ECO:0000313" key="5">
    <source>
        <dbReference type="EMBL" id="MFH4977087.1"/>
    </source>
</evidence>
<keyword evidence="1" id="KW-0344">Guanine-nucleotide releasing factor</keyword>
<dbReference type="SMART" id="SM00799">
    <property type="entry name" value="DENN"/>
    <property type="match status" value="1"/>
</dbReference>
<dbReference type="SMART" id="SM00801">
    <property type="entry name" value="dDENN"/>
    <property type="match status" value="1"/>
</dbReference>
<dbReference type="InterPro" id="IPR011990">
    <property type="entry name" value="TPR-like_helical_dom_sf"/>
</dbReference>
<dbReference type="PROSITE" id="PS50211">
    <property type="entry name" value="DENN"/>
    <property type="match status" value="1"/>
</dbReference>
<dbReference type="Pfam" id="PF03456">
    <property type="entry name" value="uDENN"/>
    <property type="match status" value="1"/>
</dbReference>
<evidence type="ECO:0000313" key="6">
    <source>
        <dbReference type="Proteomes" id="UP001608902"/>
    </source>
</evidence>